<keyword evidence="2" id="KW-1185">Reference proteome</keyword>
<dbReference type="GO" id="GO:0005874">
    <property type="term" value="C:microtubule"/>
    <property type="evidence" value="ECO:0007669"/>
    <property type="project" value="InterPro"/>
</dbReference>
<protein>
    <submittedName>
        <fullName evidence="1">Uncharacterized protein</fullName>
    </submittedName>
</protein>
<dbReference type="GeneTree" id="ENSGT00940000177201"/>
<dbReference type="PANTHER" id="PTHR21616">
    <property type="entry name" value="CENTROSOME SPINDLE POLE ASSOCIATED PROTEIN"/>
    <property type="match status" value="1"/>
</dbReference>
<evidence type="ECO:0000313" key="2">
    <source>
        <dbReference type="Proteomes" id="UP000007635"/>
    </source>
</evidence>
<sequence length="104" mass="12344">MDDELENFIRERKARMAQDRASLEHDPPYMEIKVGWNDAKAYESIAKENIHPRSTAQKKGTSYTAVLPLGVEYERKKQRLQHELCMDYRRYMTQTSRMSDETQT</sequence>
<reference evidence="1" key="2">
    <citation type="submission" date="2025-08" db="UniProtKB">
        <authorList>
            <consortium name="Ensembl"/>
        </authorList>
    </citation>
    <scope>IDENTIFICATION</scope>
</reference>
<dbReference type="Ensembl" id="ENSGACT00000086480.1">
    <property type="protein sequence ID" value="ENSGACP00000029223.1"/>
    <property type="gene ID" value="ENSGACG00000024573.1"/>
</dbReference>
<dbReference type="GO" id="GO:0000922">
    <property type="term" value="C:spindle pole"/>
    <property type="evidence" value="ECO:0007669"/>
    <property type="project" value="InterPro"/>
</dbReference>
<dbReference type="GO" id="GO:0005813">
    <property type="term" value="C:centrosome"/>
    <property type="evidence" value="ECO:0007669"/>
    <property type="project" value="InterPro"/>
</dbReference>
<accession>A0AAQ4NSB4</accession>
<organism evidence="1 2">
    <name type="scientific">Gasterosteus aculeatus aculeatus</name>
    <name type="common">three-spined stickleback</name>
    <dbReference type="NCBI Taxonomy" id="481459"/>
    <lineage>
        <taxon>Eukaryota</taxon>
        <taxon>Metazoa</taxon>
        <taxon>Chordata</taxon>
        <taxon>Craniata</taxon>
        <taxon>Vertebrata</taxon>
        <taxon>Euteleostomi</taxon>
        <taxon>Actinopterygii</taxon>
        <taxon>Neopterygii</taxon>
        <taxon>Teleostei</taxon>
        <taxon>Neoteleostei</taxon>
        <taxon>Acanthomorphata</taxon>
        <taxon>Eupercaria</taxon>
        <taxon>Perciformes</taxon>
        <taxon>Cottioidei</taxon>
        <taxon>Gasterosteales</taxon>
        <taxon>Gasterosteidae</taxon>
        <taxon>Gasterosteus</taxon>
    </lineage>
</organism>
<proteinExistence type="predicted"/>
<dbReference type="InterPro" id="IPR026708">
    <property type="entry name" value="CSPP1"/>
</dbReference>
<reference evidence="1" key="3">
    <citation type="submission" date="2025-09" db="UniProtKB">
        <authorList>
            <consortium name="Ensembl"/>
        </authorList>
    </citation>
    <scope>IDENTIFICATION</scope>
</reference>
<evidence type="ECO:0000313" key="1">
    <source>
        <dbReference type="Ensembl" id="ENSGACP00000029223.1"/>
    </source>
</evidence>
<reference evidence="1 2" key="1">
    <citation type="journal article" date="2021" name="G3 (Bethesda)">
        <title>Improved contiguity of the threespine stickleback genome using long-read sequencing.</title>
        <authorList>
            <person name="Nath S."/>
            <person name="Shaw D.E."/>
            <person name="White M.A."/>
        </authorList>
    </citation>
    <scope>NUCLEOTIDE SEQUENCE [LARGE SCALE GENOMIC DNA]</scope>
    <source>
        <strain evidence="1 2">Lake Benthic</strain>
    </source>
</reference>
<name>A0AAQ4NSB4_GASAC</name>
<dbReference type="Proteomes" id="UP000007635">
    <property type="component" value="Chromosome IV"/>
</dbReference>
<dbReference type="GO" id="GO:0032467">
    <property type="term" value="P:positive regulation of cytokinesis"/>
    <property type="evidence" value="ECO:0007669"/>
    <property type="project" value="InterPro"/>
</dbReference>
<dbReference type="AlphaFoldDB" id="A0AAQ4NSB4"/>
<dbReference type="PANTHER" id="PTHR21616:SF2">
    <property type="entry name" value="CENTROSOME AND SPINDLE POLE-ASSOCIATED PROTEIN 1"/>
    <property type="match status" value="1"/>
</dbReference>